<keyword evidence="2" id="KW-0472">Membrane</keyword>
<feature type="transmembrane region" description="Helical" evidence="2">
    <location>
        <begin position="486"/>
        <end position="507"/>
    </location>
</feature>
<evidence type="ECO:0000256" key="1">
    <source>
        <dbReference type="SAM" id="MobiDB-lite"/>
    </source>
</evidence>
<dbReference type="Proteomes" id="UP001465976">
    <property type="component" value="Unassembled WGS sequence"/>
</dbReference>
<feature type="transmembrane region" description="Helical" evidence="2">
    <location>
        <begin position="32"/>
        <end position="50"/>
    </location>
</feature>
<evidence type="ECO:0000256" key="2">
    <source>
        <dbReference type="SAM" id="Phobius"/>
    </source>
</evidence>
<feature type="compositionally biased region" description="Polar residues" evidence="1">
    <location>
        <begin position="196"/>
        <end position="208"/>
    </location>
</feature>
<keyword evidence="2" id="KW-0812">Transmembrane</keyword>
<proteinExistence type="predicted"/>
<keyword evidence="4" id="KW-1185">Reference proteome</keyword>
<feature type="transmembrane region" description="Helical" evidence="2">
    <location>
        <begin position="551"/>
        <end position="575"/>
    </location>
</feature>
<organism evidence="3 4">
    <name type="scientific">Marasmius crinis-equi</name>
    <dbReference type="NCBI Taxonomy" id="585013"/>
    <lineage>
        <taxon>Eukaryota</taxon>
        <taxon>Fungi</taxon>
        <taxon>Dikarya</taxon>
        <taxon>Basidiomycota</taxon>
        <taxon>Agaricomycotina</taxon>
        <taxon>Agaricomycetes</taxon>
        <taxon>Agaricomycetidae</taxon>
        <taxon>Agaricales</taxon>
        <taxon>Marasmiineae</taxon>
        <taxon>Marasmiaceae</taxon>
        <taxon>Marasmius</taxon>
    </lineage>
</organism>
<feature type="transmembrane region" description="Helical" evidence="2">
    <location>
        <begin position="319"/>
        <end position="342"/>
    </location>
</feature>
<feature type="transmembrane region" description="Helical" evidence="2">
    <location>
        <begin position="294"/>
        <end position="313"/>
    </location>
</feature>
<gene>
    <name evidence="3" type="ORF">V5O48_008445</name>
</gene>
<sequence>MIFVSVWVSMHPNIPDVLYVGESDASSFLNEVVTMVIGILAPELVMLWAMRQMHMARKIAKEFKDYGWTTAHGFLCIMKGIALYEGDKFRGYIEYKSRFTSADLSIKNEFQDSLDQSRGTPMDPPGFYHAFAQLPDGTSASNRLHASGAQQVGLHDWRLGQHSLIASAFPTQPGGRPVATTRLTAACQRSKDHAAQRSTNVVAASQNGYDERDPSEPPTSTTSPATWHLDMDLGESDLEHISRPHSVETRSIGCESSGDTTGQDYSCLLHYLIARGILAIPTSEITGTLNHGDFFAKIVALFQTVWFLGKVVGRAAGGLFITELEVIALSCTCLSFVAYACWWDKPQRVRYPYRVVIARRTPGQPQFKEADPFTTRIRKERNSLKQRLQGDFVNLVQPQNRHWLEKLLLVPFYPYLFFGKQIITLMNADGAREMVPDYLFSCGISGYSTPLKIYVSLYGISVLVGTLHICRWTSPVLPFGPQLAWRINTVLVIVLPILTVATHVLIIRHIGNYRPKSEDPSAPLMDEKEMNSSGNSISRGHITARVGAMTLLHAFFLFLYITARWALIILALNAMRNLPPKALLDVQWELGFLHIG</sequence>
<reference evidence="3 4" key="1">
    <citation type="submission" date="2024-02" db="EMBL/GenBank/DDBJ databases">
        <title>A draft genome for the cacao thread blight pathogen Marasmius crinis-equi.</title>
        <authorList>
            <person name="Cohen S.P."/>
            <person name="Baruah I.K."/>
            <person name="Amoako-Attah I."/>
            <person name="Bukari Y."/>
            <person name="Meinhardt L.W."/>
            <person name="Bailey B.A."/>
        </authorList>
    </citation>
    <scope>NUCLEOTIDE SEQUENCE [LARGE SCALE GENOMIC DNA]</scope>
    <source>
        <strain evidence="3 4">GH-76</strain>
    </source>
</reference>
<feature type="transmembrane region" description="Helical" evidence="2">
    <location>
        <begin position="453"/>
        <end position="474"/>
    </location>
</feature>
<dbReference type="EMBL" id="JBAHYK010000496">
    <property type="protein sequence ID" value="KAL0573515.1"/>
    <property type="molecule type" value="Genomic_DNA"/>
</dbReference>
<comment type="caution">
    <text evidence="3">The sequence shown here is derived from an EMBL/GenBank/DDBJ whole genome shotgun (WGS) entry which is preliminary data.</text>
</comment>
<dbReference type="PANTHER" id="PTHR35043:SF7">
    <property type="entry name" value="TRANSCRIPTION FACTOR DOMAIN-CONTAINING PROTEIN"/>
    <property type="match status" value="1"/>
</dbReference>
<feature type="region of interest" description="Disordered" evidence="1">
    <location>
        <begin position="190"/>
        <end position="228"/>
    </location>
</feature>
<evidence type="ECO:0000313" key="4">
    <source>
        <dbReference type="Proteomes" id="UP001465976"/>
    </source>
</evidence>
<dbReference type="PANTHER" id="PTHR35043">
    <property type="entry name" value="TRANSCRIPTION FACTOR DOMAIN-CONTAINING PROTEIN"/>
    <property type="match status" value="1"/>
</dbReference>
<accession>A0ABR3FE37</accession>
<keyword evidence="2" id="KW-1133">Transmembrane helix</keyword>
<evidence type="ECO:0000313" key="3">
    <source>
        <dbReference type="EMBL" id="KAL0573515.1"/>
    </source>
</evidence>
<name>A0ABR3FE37_9AGAR</name>
<protein>
    <submittedName>
        <fullName evidence="3">Uncharacterized protein</fullName>
    </submittedName>
</protein>